<dbReference type="SUPFAM" id="SSF51161">
    <property type="entry name" value="Trimeric LpxA-like enzymes"/>
    <property type="match status" value="1"/>
</dbReference>
<dbReference type="STRING" id="1658174.A0A1J9R2M1"/>
<dbReference type="VEuPathDB" id="FungiDB:ACJ73_06792"/>
<dbReference type="InterPro" id="IPR011004">
    <property type="entry name" value="Trimer_LpxA-like_sf"/>
</dbReference>
<dbReference type="AlphaFoldDB" id="A0A1J9R2M1"/>
<feature type="compositionally biased region" description="Basic and acidic residues" evidence="3">
    <location>
        <begin position="85"/>
        <end position="102"/>
    </location>
</feature>
<organism evidence="5 6">
    <name type="scientific">Blastomyces percursus</name>
    <dbReference type="NCBI Taxonomy" id="1658174"/>
    <lineage>
        <taxon>Eukaryota</taxon>
        <taxon>Fungi</taxon>
        <taxon>Dikarya</taxon>
        <taxon>Ascomycota</taxon>
        <taxon>Pezizomycotina</taxon>
        <taxon>Eurotiomycetes</taxon>
        <taxon>Eurotiomycetidae</taxon>
        <taxon>Onygenales</taxon>
        <taxon>Ajellomycetaceae</taxon>
        <taxon>Blastomyces</taxon>
    </lineage>
</organism>
<reference evidence="5 6" key="1">
    <citation type="submission" date="2015-08" db="EMBL/GenBank/DDBJ databases">
        <title>Emmonsia species relationships and genome sequence.</title>
        <authorList>
            <person name="Cuomo C.A."/>
            <person name="Schwartz I.S."/>
            <person name="Kenyon C."/>
            <person name="De Hoog G.S."/>
            <person name="Govender N.P."/>
            <person name="Botha A."/>
            <person name="Moreno L."/>
            <person name="De Vries M."/>
            <person name="Munoz J.F."/>
            <person name="Stielow J.B."/>
        </authorList>
    </citation>
    <scope>NUCLEOTIDE SEQUENCE [LARGE SCALE GENOMIC DNA]</scope>
    <source>
        <strain evidence="5 6">EI222</strain>
    </source>
</reference>
<evidence type="ECO:0000259" key="4">
    <source>
        <dbReference type="SMART" id="SM01266"/>
    </source>
</evidence>
<protein>
    <recommendedName>
        <fullName evidence="4">Maltose/galactoside acetyltransferase domain-containing protein</fullName>
    </recommendedName>
</protein>
<keyword evidence="6" id="KW-1185">Reference proteome</keyword>
<sequence>MDKYRNRNLEQFASCGLKLNISALVMTTSKEWQKMLNGELYWAWDADLQANRQRCKQACENFNQAGNVSRRRRVELWRDIIGDRRPLPPVHPDQETDAKQFQDTDPVVEPPISVDHGLNLKVGKGTFLNFNLLVLDTCLVTIGESVLFGPNVCIYGATHPLDPAVRRGLEGPEAGKKVYIEDDVWIGGSAIILAGVRVGRDSTVGAGSVVTKDVPPFHFVAGNPARVICRIETSMDPDRKSASSLIERAGDNDSGV</sequence>
<dbReference type="InterPro" id="IPR018357">
    <property type="entry name" value="Hexapep_transf_CS"/>
</dbReference>
<evidence type="ECO:0000313" key="6">
    <source>
        <dbReference type="Proteomes" id="UP000242791"/>
    </source>
</evidence>
<dbReference type="EMBL" id="LGTZ01001254">
    <property type="protein sequence ID" value="OJD21869.1"/>
    <property type="molecule type" value="Genomic_DNA"/>
</dbReference>
<dbReference type="InterPro" id="IPR001451">
    <property type="entry name" value="Hexapep"/>
</dbReference>
<proteinExistence type="inferred from homology"/>
<feature type="region of interest" description="Disordered" evidence="3">
    <location>
        <begin position="85"/>
        <end position="106"/>
    </location>
</feature>
<evidence type="ECO:0000256" key="1">
    <source>
        <dbReference type="ARBA" id="ARBA00007274"/>
    </source>
</evidence>
<dbReference type="PROSITE" id="PS00101">
    <property type="entry name" value="HEXAPEP_TRANSFERASES"/>
    <property type="match status" value="1"/>
</dbReference>
<name>A0A1J9R2M1_9EURO</name>
<evidence type="ECO:0000256" key="2">
    <source>
        <dbReference type="ARBA" id="ARBA00022679"/>
    </source>
</evidence>
<dbReference type="PANTHER" id="PTHR23416">
    <property type="entry name" value="SIALIC ACID SYNTHASE-RELATED"/>
    <property type="match status" value="1"/>
</dbReference>
<gene>
    <name evidence="5" type="ORF">ACJ73_06792</name>
</gene>
<dbReference type="Gene3D" id="2.160.10.10">
    <property type="entry name" value="Hexapeptide repeat proteins"/>
    <property type="match status" value="1"/>
</dbReference>
<dbReference type="Proteomes" id="UP000242791">
    <property type="component" value="Unassembled WGS sequence"/>
</dbReference>
<dbReference type="InterPro" id="IPR024688">
    <property type="entry name" value="Mac_dom"/>
</dbReference>
<dbReference type="GO" id="GO:0016407">
    <property type="term" value="F:acetyltransferase activity"/>
    <property type="evidence" value="ECO:0007669"/>
    <property type="project" value="InterPro"/>
</dbReference>
<dbReference type="SMART" id="SM01266">
    <property type="entry name" value="Mac"/>
    <property type="match status" value="1"/>
</dbReference>
<accession>A0A1J9R2M1</accession>
<comment type="caution">
    <text evidence="5">The sequence shown here is derived from an EMBL/GenBank/DDBJ whole genome shotgun (WGS) entry which is preliminary data.</text>
</comment>
<dbReference type="GO" id="GO:0008374">
    <property type="term" value="F:O-acyltransferase activity"/>
    <property type="evidence" value="ECO:0007669"/>
    <property type="project" value="TreeGrafter"/>
</dbReference>
<evidence type="ECO:0000313" key="5">
    <source>
        <dbReference type="EMBL" id="OJD21869.1"/>
    </source>
</evidence>
<comment type="similarity">
    <text evidence="1">Belongs to the transferase hexapeptide repeat family.</text>
</comment>
<dbReference type="Pfam" id="PF00132">
    <property type="entry name" value="Hexapep"/>
    <property type="match status" value="1"/>
</dbReference>
<dbReference type="InterPro" id="IPR051159">
    <property type="entry name" value="Hexapeptide_acetyltransf"/>
</dbReference>
<dbReference type="OrthoDB" id="25818at2759"/>
<evidence type="ECO:0000256" key="3">
    <source>
        <dbReference type="SAM" id="MobiDB-lite"/>
    </source>
</evidence>
<dbReference type="Pfam" id="PF12464">
    <property type="entry name" value="Mac"/>
    <property type="match status" value="1"/>
</dbReference>
<dbReference type="CDD" id="cd03357">
    <property type="entry name" value="LbH_MAT_GAT"/>
    <property type="match status" value="1"/>
</dbReference>
<keyword evidence="2" id="KW-0808">Transferase</keyword>
<dbReference type="PANTHER" id="PTHR23416:SF54">
    <property type="entry name" value="ACETYLTRANSFERASE, CYSE_LACA_LPXA_NODL FAMILY (AFU_ORTHOLOGUE AFUA_2G08430)-RELATED"/>
    <property type="match status" value="1"/>
</dbReference>
<feature type="domain" description="Maltose/galactoside acetyltransferase" evidence="4">
    <location>
        <begin position="32"/>
        <end position="86"/>
    </location>
</feature>